<dbReference type="PANTHER" id="PTHR30386">
    <property type="entry name" value="MEMBRANE FUSION SUBUNIT OF EMRAB-TOLC MULTIDRUG EFFLUX PUMP"/>
    <property type="match status" value="1"/>
</dbReference>
<dbReference type="Pfam" id="PF25994">
    <property type="entry name" value="HH_AprE"/>
    <property type="match status" value="1"/>
</dbReference>
<dbReference type="GO" id="GO:0015031">
    <property type="term" value="P:protein transport"/>
    <property type="evidence" value="ECO:0007669"/>
    <property type="project" value="InterPro"/>
</dbReference>
<reference evidence="13 14" key="1">
    <citation type="submission" date="2018-11" db="EMBL/GenBank/DDBJ databases">
        <title>the genome of Mesorhizobium tamadayense DSM 28320.</title>
        <authorList>
            <person name="Gao J."/>
        </authorList>
    </citation>
    <scope>NUCLEOTIDE SEQUENCE [LARGE SCALE GENOMIC DNA]</scope>
    <source>
        <strain evidence="13 14">DSM 28320</strain>
    </source>
</reference>
<evidence type="ECO:0000313" key="13">
    <source>
        <dbReference type="EMBL" id="RRH97722.1"/>
    </source>
</evidence>
<dbReference type="NCBIfam" id="TIGR01843">
    <property type="entry name" value="type_I_hlyD"/>
    <property type="match status" value="1"/>
</dbReference>
<dbReference type="OrthoDB" id="9810980at2"/>
<feature type="domain" description="AprE-like long alpha-helical hairpin" evidence="11">
    <location>
        <begin position="96"/>
        <end position="285"/>
    </location>
</feature>
<dbReference type="GO" id="GO:0005886">
    <property type="term" value="C:plasma membrane"/>
    <property type="evidence" value="ECO:0007669"/>
    <property type="project" value="UniProtKB-SubCell"/>
</dbReference>
<sequence length="439" mass="48269">MTVALPNRSRSNRRSIRRNLLGGMTIVALLVGGMGVWAGTVDISGAVISHGAVVVDTSEKKVQHPTGGVVGKIFVRDGDRVRAGDILVQLSDTVPRASLAYVTKNLDELYARKSRLEAERDGSERMTLAPTLVAGMNDPEVAATVASEQRLFELRRTEVSGNKARLRERIEQLGKQIEGYSAQESAKAKEIELINDELVDIRSLVEMRLTLKSKLTEYEREATRIEGERAQVVSSIAQAKGAIAEVELQILQLDKEFSSETGSELREVEAKIAEFEERKVTAEDQLSRIDIRAPASGTVHQSSIHTLGGVIGAGEPIMLIVPDTDTLAVEVKAAPQDIDQLLIGQRALLRFTAFNVRTTPETEGVVSMIAADVTRDQHTNEIYYAVRITPDPKDFKKLGPVSLVPGMPVEAFIRTGDRKVLSYLMKPLTDQMMRAFRDQ</sequence>
<evidence type="ECO:0000259" key="11">
    <source>
        <dbReference type="Pfam" id="PF25994"/>
    </source>
</evidence>
<dbReference type="PANTHER" id="PTHR30386:SF17">
    <property type="entry name" value="ALKALINE PROTEASE SECRETION PROTEIN APRE"/>
    <property type="match status" value="1"/>
</dbReference>
<evidence type="ECO:0000313" key="14">
    <source>
        <dbReference type="Proteomes" id="UP000273786"/>
    </source>
</evidence>
<evidence type="ECO:0000256" key="2">
    <source>
        <dbReference type="ARBA" id="ARBA00009477"/>
    </source>
</evidence>
<dbReference type="AlphaFoldDB" id="A0A3P3FHX6"/>
<keyword evidence="14" id="KW-1185">Reference proteome</keyword>
<evidence type="ECO:0000256" key="6">
    <source>
        <dbReference type="ARBA" id="ARBA00022692"/>
    </source>
</evidence>
<dbReference type="InterPro" id="IPR058781">
    <property type="entry name" value="HH_AprE-like"/>
</dbReference>
<dbReference type="Gene3D" id="2.40.30.170">
    <property type="match status" value="1"/>
</dbReference>
<evidence type="ECO:0000256" key="5">
    <source>
        <dbReference type="ARBA" id="ARBA00022519"/>
    </source>
</evidence>
<accession>A0A3P3FHX6</accession>
<name>A0A3P3FHX6_9HYPH</name>
<evidence type="ECO:0000256" key="7">
    <source>
        <dbReference type="ARBA" id="ARBA00022989"/>
    </source>
</evidence>
<evidence type="ECO:0000256" key="1">
    <source>
        <dbReference type="ARBA" id="ARBA00004377"/>
    </source>
</evidence>
<dbReference type="InterPro" id="IPR010129">
    <property type="entry name" value="T1SS_HlyD"/>
</dbReference>
<dbReference type="PRINTS" id="PR01490">
    <property type="entry name" value="RTXTOXIND"/>
</dbReference>
<comment type="similarity">
    <text evidence="2 9">Belongs to the membrane fusion protein (MFP) (TC 8.A.1) family.</text>
</comment>
<dbReference type="EMBL" id="RQXT01000026">
    <property type="protein sequence ID" value="RRH97722.1"/>
    <property type="molecule type" value="Genomic_DNA"/>
</dbReference>
<keyword evidence="7 9" id="KW-1133">Transmembrane helix</keyword>
<keyword evidence="3 9" id="KW-0813">Transport</keyword>
<dbReference type="Pfam" id="PF26002">
    <property type="entry name" value="Beta-barrel_AprE"/>
    <property type="match status" value="1"/>
</dbReference>
<evidence type="ECO:0000256" key="10">
    <source>
        <dbReference type="SAM" id="Coils"/>
    </source>
</evidence>
<feature type="coiled-coil region" evidence="10">
    <location>
        <begin position="99"/>
        <end position="126"/>
    </location>
</feature>
<keyword evidence="4 9" id="KW-1003">Cell membrane</keyword>
<dbReference type="Gene3D" id="2.40.50.100">
    <property type="match status" value="1"/>
</dbReference>
<gene>
    <name evidence="13" type="ORF">EH240_20525</name>
</gene>
<dbReference type="Proteomes" id="UP000273786">
    <property type="component" value="Unassembled WGS sequence"/>
</dbReference>
<feature type="transmembrane region" description="Helical" evidence="9">
    <location>
        <begin position="20"/>
        <end position="39"/>
    </location>
</feature>
<feature type="domain" description="AprE-like beta-barrel" evidence="12">
    <location>
        <begin position="327"/>
        <end position="416"/>
    </location>
</feature>
<evidence type="ECO:0000256" key="3">
    <source>
        <dbReference type="ARBA" id="ARBA00022448"/>
    </source>
</evidence>
<dbReference type="InterPro" id="IPR058982">
    <property type="entry name" value="Beta-barrel_AprE"/>
</dbReference>
<protein>
    <recommendedName>
        <fullName evidence="9">Membrane fusion protein (MFP) family protein</fullName>
    </recommendedName>
</protein>
<keyword evidence="8 9" id="KW-0472">Membrane</keyword>
<keyword evidence="10" id="KW-0175">Coiled coil</keyword>
<evidence type="ECO:0000256" key="8">
    <source>
        <dbReference type="ARBA" id="ARBA00023136"/>
    </source>
</evidence>
<comment type="subcellular location">
    <subcellularLocation>
        <location evidence="1 9">Cell inner membrane</location>
        <topology evidence="1 9">Single-pass membrane protein</topology>
    </subcellularLocation>
</comment>
<evidence type="ECO:0000256" key="9">
    <source>
        <dbReference type="RuleBase" id="RU365093"/>
    </source>
</evidence>
<keyword evidence="5 9" id="KW-0997">Cell inner membrane</keyword>
<comment type="caution">
    <text evidence="13">The sequence shown here is derived from an EMBL/GenBank/DDBJ whole genome shotgun (WGS) entry which is preliminary data.</text>
</comment>
<dbReference type="RefSeq" id="WP_125001981.1">
    <property type="nucleotide sequence ID" value="NZ_RQXT01000026.1"/>
</dbReference>
<keyword evidence="6 9" id="KW-0812">Transmembrane</keyword>
<proteinExistence type="inferred from homology"/>
<feature type="coiled-coil region" evidence="10">
    <location>
        <begin position="156"/>
        <end position="292"/>
    </location>
</feature>
<evidence type="ECO:0000256" key="4">
    <source>
        <dbReference type="ARBA" id="ARBA00022475"/>
    </source>
</evidence>
<dbReference type="SUPFAM" id="SSF111369">
    <property type="entry name" value="HlyD-like secretion proteins"/>
    <property type="match status" value="1"/>
</dbReference>
<evidence type="ECO:0000259" key="12">
    <source>
        <dbReference type="Pfam" id="PF26002"/>
    </source>
</evidence>
<organism evidence="13 14">
    <name type="scientific">Mesorhizobium tamadayense</name>
    <dbReference type="NCBI Taxonomy" id="425306"/>
    <lineage>
        <taxon>Bacteria</taxon>
        <taxon>Pseudomonadati</taxon>
        <taxon>Pseudomonadota</taxon>
        <taxon>Alphaproteobacteria</taxon>
        <taxon>Hyphomicrobiales</taxon>
        <taxon>Phyllobacteriaceae</taxon>
        <taxon>Mesorhizobium</taxon>
    </lineage>
</organism>
<dbReference type="InterPro" id="IPR050739">
    <property type="entry name" value="MFP"/>
</dbReference>